<dbReference type="Gene3D" id="3.50.50.60">
    <property type="entry name" value="FAD/NAD(P)-binding domain"/>
    <property type="match status" value="1"/>
</dbReference>
<evidence type="ECO:0000313" key="3">
    <source>
        <dbReference type="EMBL" id="SUZ65516.1"/>
    </source>
</evidence>
<feature type="domain" description="FAD dependent oxidoreductase" evidence="2">
    <location>
        <begin position="8"/>
        <end position="324"/>
    </location>
</feature>
<dbReference type="AlphaFoldDB" id="A0A381PEU2"/>
<keyword evidence="1" id="KW-0560">Oxidoreductase</keyword>
<dbReference type="SUPFAM" id="SSF51905">
    <property type="entry name" value="FAD/NAD(P)-binding domain"/>
    <property type="match status" value="1"/>
</dbReference>
<dbReference type="Gene3D" id="3.30.9.10">
    <property type="entry name" value="D-Amino Acid Oxidase, subunit A, domain 2"/>
    <property type="match status" value="1"/>
</dbReference>
<dbReference type="InterPro" id="IPR006076">
    <property type="entry name" value="FAD-dep_OxRdtase"/>
</dbReference>
<name>A0A381PEU2_9ZZZZ</name>
<dbReference type="EMBL" id="UINC01000961">
    <property type="protein sequence ID" value="SUZ65516.1"/>
    <property type="molecule type" value="Genomic_DNA"/>
</dbReference>
<protein>
    <recommendedName>
        <fullName evidence="2">FAD dependent oxidoreductase domain-containing protein</fullName>
    </recommendedName>
</protein>
<dbReference type="GO" id="GO:0016491">
    <property type="term" value="F:oxidoreductase activity"/>
    <property type="evidence" value="ECO:0007669"/>
    <property type="project" value="UniProtKB-KW"/>
</dbReference>
<organism evidence="3">
    <name type="scientific">marine metagenome</name>
    <dbReference type="NCBI Taxonomy" id="408172"/>
    <lineage>
        <taxon>unclassified sequences</taxon>
        <taxon>metagenomes</taxon>
        <taxon>ecological metagenomes</taxon>
    </lineage>
</organism>
<sequence length="403" mass="44326">MTLSYSTDIVIFGGGVAGLWLLNRLRNEGYGVILLESNTLGCGQTVASQGIIHGGLKYALTGSLTGATNVIADMPARWRNSLRGSIENNFDIDLSNVRVTSDHYYMWSDTGMRSKLKAFLGSKSLIGRVRAIPESNYPSFLAGAPADGTLYRLPDFVINPSSLIEILADHQPKGIYQTNPSAIEFLRNDSGSVTGTLIKTENKTVRIATQRIIFCAGEGNQALIEKAALKTPHSQVRPLNMVYVKRPKLPMVFMHCIGSNFSLTPSLTITSHQDKMGITTWYLGGELAESGVTKGSTEQIHAAKKLIFSLFPWIEFDEATWGCFLINRAEANINNNYRPDDACLIEEKNVLIAWPTKLTLTPVLADKTIEMLHATSVKPTNREHCAELDSFFNRPGIANAPWS</sequence>
<evidence type="ECO:0000256" key="1">
    <source>
        <dbReference type="ARBA" id="ARBA00023002"/>
    </source>
</evidence>
<dbReference type="PANTHER" id="PTHR13847:SF289">
    <property type="entry name" value="GLYCINE OXIDASE"/>
    <property type="match status" value="1"/>
</dbReference>
<accession>A0A381PEU2</accession>
<dbReference type="InterPro" id="IPR036188">
    <property type="entry name" value="FAD/NAD-bd_sf"/>
</dbReference>
<reference evidence="3" key="1">
    <citation type="submission" date="2018-05" db="EMBL/GenBank/DDBJ databases">
        <authorList>
            <person name="Lanie J.A."/>
            <person name="Ng W.-L."/>
            <person name="Kazmierczak K.M."/>
            <person name="Andrzejewski T.M."/>
            <person name="Davidsen T.M."/>
            <person name="Wayne K.J."/>
            <person name="Tettelin H."/>
            <person name="Glass J.I."/>
            <person name="Rusch D."/>
            <person name="Podicherti R."/>
            <person name="Tsui H.-C.T."/>
            <person name="Winkler M.E."/>
        </authorList>
    </citation>
    <scope>NUCLEOTIDE SEQUENCE</scope>
</reference>
<gene>
    <name evidence="3" type="ORF">METZ01_LOCUS18370</name>
</gene>
<proteinExistence type="predicted"/>
<dbReference type="Pfam" id="PF01266">
    <property type="entry name" value="DAO"/>
    <property type="match status" value="1"/>
</dbReference>
<evidence type="ECO:0000259" key="2">
    <source>
        <dbReference type="Pfam" id="PF01266"/>
    </source>
</evidence>
<dbReference type="PANTHER" id="PTHR13847">
    <property type="entry name" value="SARCOSINE DEHYDROGENASE-RELATED"/>
    <property type="match status" value="1"/>
</dbReference>
<dbReference type="GO" id="GO:0005737">
    <property type="term" value="C:cytoplasm"/>
    <property type="evidence" value="ECO:0007669"/>
    <property type="project" value="TreeGrafter"/>
</dbReference>